<feature type="transmembrane region" description="Helical" evidence="1">
    <location>
        <begin position="353"/>
        <end position="372"/>
    </location>
</feature>
<evidence type="ECO:0000313" key="4">
    <source>
        <dbReference type="Proteomes" id="UP000270342"/>
    </source>
</evidence>
<reference evidence="3 4" key="1">
    <citation type="submission" date="2018-10" db="EMBL/GenBank/DDBJ databases">
        <title>Robbsia sp. DHC34, isolated from soil.</title>
        <authorList>
            <person name="Gao Z.-H."/>
            <person name="Qiu L.-H."/>
        </authorList>
    </citation>
    <scope>NUCLEOTIDE SEQUENCE [LARGE SCALE GENOMIC DNA]</scope>
    <source>
        <strain evidence="3 4">DHC34</strain>
    </source>
</reference>
<dbReference type="OrthoDB" id="9810518at2"/>
<dbReference type="GO" id="GO:0005548">
    <property type="term" value="F:phospholipid transporter activity"/>
    <property type="evidence" value="ECO:0007669"/>
    <property type="project" value="TreeGrafter"/>
</dbReference>
<feature type="domain" description="STAS" evidence="2">
    <location>
        <begin position="47"/>
        <end position="126"/>
    </location>
</feature>
<sequence length="376" mass="40242">MPSTHPPTLERMQPDGLRLIGDWTLDHFRELSTITHRIGGPERDARLDCSGITKLDTAGAQIIAALLPDAALDGLDGVVTGLRPAQMSLLRTVGRASLAIVPSERPRRLGAASDLFARVGDSVVRVAMHFWVLLGFSGQVLERLARTMLRPRRWRVTALVAQIEQIVLDAVPIVALLTFMVGAVLAFLGVTVLSSFGASIYAIDLVGFSFLREFGAVLASILMAGRTASAYAAQLGSMKINEEIDAIIALDLDPLELLVLPRVLAMVIGLPMLTFIAIICGLLGGGLVCMFRLGVSPEAFVQTLHTDLPIQHFYVGIAKTPVFAFVIACIGCIQGLSVGSSSESVGAHTTTSVVHSIFVVILLDAIAALFYMEMGW</sequence>
<dbReference type="InterPro" id="IPR030802">
    <property type="entry name" value="Permease_MalE"/>
</dbReference>
<dbReference type="GO" id="GO:0043190">
    <property type="term" value="C:ATP-binding cassette (ABC) transporter complex"/>
    <property type="evidence" value="ECO:0007669"/>
    <property type="project" value="InterPro"/>
</dbReference>
<feature type="transmembrane region" description="Helical" evidence="1">
    <location>
        <begin position="263"/>
        <end position="293"/>
    </location>
</feature>
<dbReference type="InterPro" id="IPR036513">
    <property type="entry name" value="STAS_dom_sf"/>
</dbReference>
<dbReference type="Proteomes" id="UP000270342">
    <property type="component" value="Unassembled WGS sequence"/>
</dbReference>
<evidence type="ECO:0000259" key="2">
    <source>
        <dbReference type="PROSITE" id="PS50801"/>
    </source>
</evidence>
<dbReference type="PROSITE" id="PS50801">
    <property type="entry name" value="STAS"/>
    <property type="match status" value="1"/>
</dbReference>
<dbReference type="SUPFAM" id="SSF52091">
    <property type="entry name" value="SpoIIaa-like"/>
    <property type="match status" value="1"/>
</dbReference>
<protein>
    <submittedName>
        <fullName evidence="3">STAS domain-containing protein</fullName>
    </submittedName>
</protein>
<proteinExistence type="predicted"/>
<dbReference type="RefSeq" id="WP_121086961.1">
    <property type="nucleotide sequence ID" value="NZ_RBZU01000004.1"/>
</dbReference>
<keyword evidence="1" id="KW-0812">Transmembrane</keyword>
<dbReference type="Pfam" id="PF02405">
    <property type="entry name" value="MlaE"/>
    <property type="match status" value="1"/>
</dbReference>
<dbReference type="PANTHER" id="PTHR30188:SF3">
    <property type="entry name" value="ABC TRANSPORTER PERMEASE"/>
    <property type="match status" value="1"/>
</dbReference>
<feature type="transmembrane region" description="Helical" evidence="1">
    <location>
        <begin position="313"/>
        <end position="333"/>
    </location>
</feature>
<keyword evidence="1" id="KW-1133">Transmembrane helix</keyword>
<name>A0A494Y1E2_9BURK</name>
<dbReference type="Pfam" id="PF13466">
    <property type="entry name" value="STAS_2"/>
    <property type="match status" value="1"/>
</dbReference>
<dbReference type="PANTHER" id="PTHR30188">
    <property type="entry name" value="ABC TRANSPORTER PERMEASE PROTEIN-RELATED"/>
    <property type="match status" value="1"/>
</dbReference>
<feature type="transmembrane region" description="Helical" evidence="1">
    <location>
        <begin position="166"/>
        <end position="188"/>
    </location>
</feature>
<dbReference type="InterPro" id="IPR058548">
    <property type="entry name" value="MlaB-like_STAS"/>
</dbReference>
<comment type="caution">
    <text evidence="3">The sequence shown here is derived from an EMBL/GenBank/DDBJ whole genome shotgun (WGS) entry which is preliminary data.</text>
</comment>
<keyword evidence="4" id="KW-1185">Reference proteome</keyword>
<feature type="transmembrane region" description="Helical" evidence="1">
    <location>
        <begin position="200"/>
        <end position="224"/>
    </location>
</feature>
<organism evidence="3 4">
    <name type="scientific">Pararobbsia silviterrae</name>
    <dbReference type="NCBI Taxonomy" id="1792498"/>
    <lineage>
        <taxon>Bacteria</taxon>
        <taxon>Pseudomonadati</taxon>
        <taxon>Pseudomonadota</taxon>
        <taxon>Betaproteobacteria</taxon>
        <taxon>Burkholderiales</taxon>
        <taxon>Burkholderiaceae</taxon>
        <taxon>Pararobbsia</taxon>
    </lineage>
</organism>
<keyword evidence="1" id="KW-0472">Membrane</keyword>
<dbReference type="AlphaFoldDB" id="A0A494Y1E2"/>
<evidence type="ECO:0000313" key="3">
    <source>
        <dbReference type="EMBL" id="RKP56059.1"/>
    </source>
</evidence>
<evidence type="ECO:0000256" key="1">
    <source>
        <dbReference type="SAM" id="Phobius"/>
    </source>
</evidence>
<gene>
    <name evidence="3" type="ORF">D7S86_12280</name>
</gene>
<dbReference type="EMBL" id="RBZU01000004">
    <property type="protein sequence ID" value="RKP56059.1"/>
    <property type="molecule type" value="Genomic_DNA"/>
</dbReference>
<dbReference type="InterPro" id="IPR002645">
    <property type="entry name" value="STAS_dom"/>
</dbReference>
<accession>A0A494Y1E2</accession>